<reference evidence="2 3" key="1">
    <citation type="submission" date="2020-09" db="EMBL/GenBank/DDBJ databases">
        <title>De no assembly of potato wild relative species, Solanum commersonii.</title>
        <authorList>
            <person name="Cho K."/>
        </authorList>
    </citation>
    <scope>NUCLEOTIDE SEQUENCE [LARGE SCALE GENOMIC DNA]</scope>
    <source>
        <strain evidence="2">LZ3.2</strain>
        <tissue evidence="2">Leaf</tissue>
    </source>
</reference>
<evidence type="ECO:0000256" key="1">
    <source>
        <dbReference type="SAM" id="SignalP"/>
    </source>
</evidence>
<keyword evidence="1" id="KW-0732">Signal</keyword>
<evidence type="ECO:0000313" key="3">
    <source>
        <dbReference type="Proteomes" id="UP000824120"/>
    </source>
</evidence>
<keyword evidence="3" id="KW-1185">Reference proteome</keyword>
<dbReference type="EMBL" id="JACXVP010000001">
    <property type="protein sequence ID" value="KAG5632502.1"/>
    <property type="molecule type" value="Genomic_DNA"/>
</dbReference>
<dbReference type="AlphaFoldDB" id="A0A9J6B718"/>
<evidence type="ECO:0000313" key="2">
    <source>
        <dbReference type="EMBL" id="KAG5632502.1"/>
    </source>
</evidence>
<comment type="caution">
    <text evidence="2">The sequence shown here is derived from an EMBL/GenBank/DDBJ whole genome shotgun (WGS) entry which is preliminary data.</text>
</comment>
<sequence length="75" mass="8511">MMLETAGYCCFRWFMAASLAAAILGRRDGKGEERLGKEETVLGKERRWEKERLGGVLFFGKEENNLGFNLGRPIV</sequence>
<organism evidence="2 3">
    <name type="scientific">Solanum commersonii</name>
    <name type="common">Commerson's wild potato</name>
    <name type="synonym">Commerson's nightshade</name>
    <dbReference type="NCBI Taxonomy" id="4109"/>
    <lineage>
        <taxon>Eukaryota</taxon>
        <taxon>Viridiplantae</taxon>
        <taxon>Streptophyta</taxon>
        <taxon>Embryophyta</taxon>
        <taxon>Tracheophyta</taxon>
        <taxon>Spermatophyta</taxon>
        <taxon>Magnoliopsida</taxon>
        <taxon>eudicotyledons</taxon>
        <taxon>Gunneridae</taxon>
        <taxon>Pentapetalae</taxon>
        <taxon>asterids</taxon>
        <taxon>lamiids</taxon>
        <taxon>Solanales</taxon>
        <taxon>Solanaceae</taxon>
        <taxon>Solanoideae</taxon>
        <taxon>Solaneae</taxon>
        <taxon>Solanum</taxon>
    </lineage>
</organism>
<accession>A0A9J6B718</accession>
<dbReference type="Proteomes" id="UP000824120">
    <property type="component" value="Chromosome 1"/>
</dbReference>
<gene>
    <name evidence="2" type="ORF">H5410_004219</name>
</gene>
<feature type="chain" id="PRO_5039933711" description="Secreted protein" evidence="1">
    <location>
        <begin position="26"/>
        <end position="75"/>
    </location>
</feature>
<feature type="signal peptide" evidence="1">
    <location>
        <begin position="1"/>
        <end position="25"/>
    </location>
</feature>
<evidence type="ECO:0008006" key="4">
    <source>
        <dbReference type="Google" id="ProtNLM"/>
    </source>
</evidence>
<proteinExistence type="predicted"/>
<protein>
    <recommendedName>
        <fullName evidence="4">Secreted protein</fullName>
    </recommendedName>
</protein>
<name>A0A9J6B718_SOLCO</name>